<dbReference type="OrthoDB" id="32510at2"/>
<organism evidence="1 2">
    <name type="scientific">Bacillus solimangrovi</name>
    <dbReference type="NCBI Taxonomy" id="1305675"/>
    <lineage>
        <taxon>Bacteria</taxon>
        <taxon>Bacillati</taxon>
        <taxon>Bacillota</taxon>
        <taxon>Bacilli</taxon>
        <taxon>Bacillales</taxon>
        <taxon>Bacillaceae</taxon>
        <taxon>Bacillus</taxon>
    </lineage>
</organism>
<dbReference type="InterPro" id="IPR000944">
    <property type="entry name" value="Tscrpt_reg_Rrf2"/>
</dbReference>
<dbReference type="Pfam" id="PF02082">
    <property type="entry name" value="Rrf2"/>
    <property type="match status" value="1"/>
</dbReference>
<name>A0A1E5LFA3_9BACI</name>
<dbReference type="PANTHER" id="PTHR33221:SF15">
    <property type="entry name" value="HTH-TYPE TRANSCRIPTIONAL REGULATOR YWGB-RELATED"/>
    <property type="match status" value="1"/>
</dbReference>
<dbReference type="InterPro" id="IPR036390">
    <property type="entry name" value="WH_DNA-bd_sf"/>
</dbReference>
<evidence type="ECO:0000313" key="1">
    <source>
        <dbReference type="EMBL" id="OEH92768.1"/>
    </source>
</evidence>
<dbReference type="GO" id="GO:0003700">
    <property type="term" value="F:DNA-binding transcription factor activity"/>
    <property type="evidence" value="ECO:0007669"/>
    <property type="project" value="TreeGrafter"/>
</dbReference>
<evidence type="ECO:0000313" key="2">
    <source>
        <dbReference type="Proteomes" id="UP000095209"/>
    </source>
</evidence>
<protein>
    <submittedName>
        <fullName evidence="1">Transcriptional regulator</fullName>
    </submittedName>
</protein>
<dbReference type="Proteomes" id="UP000095209">
    <property type="component" value="Unassembled WGS sequence"/>
</dbReference>
<dbReference type="RefSeq" id="WP_069717210.1">
    <property type="nucleotide sequence ID" value="NZ_MJEH01000022.1"/>
</dbReference>
<reference evidence="1 2" key="1">
    <citation type="submission" date="2016-08" db="EMBL/GenBank/DDBJ databases">
        <title>Genome of Bacillus solimangrovi GH2-4.</title>
        <authorList>
            <person name="Lim S."/>
            <person name="Kim B.-C."/>
        </authorList>
    </citation>
    <scope>NUCLEOTIDE SEQUENCE [LARGE SCALE GENOMIC DNA]</scope>
    <source>
        <strain evidence="1 2">GH2-4</strain>
    </source>
</reference>
<dbReference type="InterPro" id="IPR036388">
    <property type="entry name" value="WH-like_DNA-bd_sf"/>
</dbReference>
<keyword evidence="2" id="KW-1185">Reference proteome</keyword>
<sequence length="139" mass="15703">MAEKVSNNKWFGYAVQALVVLAEYDGLCPSAKVAGKLESRSAFLRKILTYLVKAELVCAKEGRDGGYYLARPAEEITLRDVYEAMQFAEPFSSVLVDLNNKSCLYPSTYDALVELREEMEVWILHGLEQKTIAQFIPKE</sequence>
<dbReference type="STRING" id="1305675.BFG57_01860"/>
<dbReference type="PANTHER" id="PTHR33221">
    <property type="entry name" value="WINGED HELIX-TURN-HELIX TRANSCRIPTIONAL REGULATOR, RRF2 FAMILY"/>
    <property type="match status" value="1"/>
</dbReference>
<dbReference type="GO" id="GO:0005829">
    <property type="term" value="C:cytosol"/>
    <property type="evidence" value="ECO:0007669"/>
    <property type="project" value="TreeGrafter"/>
</dbReference>
<dbReference type="SUPFAM" id="SSF46785">
    <property type="entry name" value="Winged helix' DNA-binding domain"/>
    <property type="match status" value="1"/>
</dbReference>
<proteinExistence type="predicted"/>
<dbReference type="AlphaFoldDB" id="A0A1E5LFA3"/>
<comment type="caution">
    <text evidence="1">The sequence shown here is derived from an EMBL/GenBank/DDBJ whole genome shotgun (WGS) entry which is preliminary data.</text>
</comment>
<gene>
    <name evidence="1" type="ORF">BFG57_01860</name>
</gene>
<dbReference type="Gene3D" id="1.10.10.10">
    <property type="entry name" value="Winged helix-like DNA-binding domain superfamily/Winged helix DNA-binding domain"/>
    <property type="match status" value="1"/>
</dbReference>
<dbReference type="PROSITE" id="PS51197">
    <property type="entry name" value="HTH_RRF2_2"/>
    <property type="match status" value="1"/>
</dbReference>
<dbReference type="EMBL" id="MJEH01000022">
    <property type="protein sequence ID" value="OEH92768.1"/>
    <property type="molecule type" value="Genomic_DNA"/>
</dbReference>
<accession>A0A1E5LFA3</accession>